<proteinExistence type="predicted"/>
<dbReference type="EnsemblPlants" id="Ma01_t10990.1">
    <property type="protein sequence ID" value="Ma01_p10990.1"/>
    <property type="gene ID" value="Ma01_g10990"/>
</dbReference>
<dbReference type="PANTHER" id="PTHR31234:SF72">
    <property type="entry name" value="NDR1_HIN1-LIKE PROTEIN 6"/>
    <property type="match status" value="1"/>
</dbReference>
<keyword evidence="2 6" id="KW-0812">Transmembrane</keyword>
<evidence type="ECO:0000256" key="4">
    <source>
        <dbReference type="ARBA" id="ARBA00023136"/>
    </source>
</evidence>
<dbReference type="InterPro" id="IPR004864">
    <property type="entry name" value="LEA_2"/>
</dbReference>
<keyword evidence="3 6" id="KW-1133">Transmembrane helix</keyword>
<dbReference type="PANTHER" id="PTHR31234">
    <property type="entry name" value="LATE EMBRYOGENESIS ABUNDANT (LEA) HYDROXYPROLINE-RICH GLYCOPROTEIN FAMILY"/>
    <property type="match status" value="1"/>
</dbReference>
<evidence type="ECO:0000256" key="3">
    <source>
        <dbReference type="ARBA" id="ARBA00022989"/>
    </source>
</evidence>
<keyword evidence="10" id="KW-1185">Reference proteome</keyword>
<evidence type="ECO:0000256" key="1">
    <source>
        <dbReference type="ARBA" id="ARBA00004167"/>
    </source>
</evidence>
<dbReference type="AlphaFoldDB" id="A0A804HSP9"/>
<gene>
    <name evidence="8" type="ORF">GSMUA_294790.1</name>
</gene>
<organism evidence="9 10">
    <name type="scientific">Musa acuminata subsp. malaccensis</name>
    <name type="common">Wild banana</name>
    <name type="synonym">Musa malaccensis</name>
    <dbReference type="NCBI Taxonomy" id="214687"/>
    <lineage>
        <taxon>Eukaryota</taxon>
        <taxon>Viridiplantae</taxon>
        <taxon>Streptophyta</taxon>
        <taxon>Embryophyta</taxon>
        <taxon>Tracheophyta</taxon>
        <taxon>Spermatophyta</taxon>
        <taxon>Magnoliopsida</taxon>
        <taxon>Liliopsida</taxon>
        <taxon>Zingiberales</taxon>
        <taxon>Musaceae</taxon>
        <taxon>Musa</taxon>
    </lineage>
</organism>
<dbReference type="InParanoid" id="A0A804HSP9"/>
<evidence type="ECO:0000313" key="10">
    <source>
        <dbReference type="Proteomes" id="UP000012960"/>
    </source>
</evidence>
<dbReference type="FunCoup" id="A0A804HSP9">
    <property type="interactions" value="3515"/>
</dbReference>
<reference evidence="9" key="2">
    <citation type="submission" date="2021-05" db="UniProtKB">
        <authorList>
            <consortium name="EnsemblPlants"/>
        </authorList>
    </citation>
    <scope>IDENTIFICATION</scope>
    <source>
        <strain evidence="9">subsp. malaccensis</strain>
    </source>
</reference>
<evidence type="ECO:0000256" key="6">
    <source>
        <dbReference type="SAM" id="Phobius"/>
    </source>
</evidence>
<dbReference type="Proteomes" id="UP000012960">
    <property type="component" value="Unplaced"/>
</dbReference>
<evidence type="ECO:0000259" key="7">
    <source>
        <dbReference type="Pfam" id="PF03168"/>
    </source>
</evidence>
<dbReference type="EMBL" id="HG996466">
    <property type="protein sequence ID" value="CAG1859184.1"/>
    <property type="molecule type" value="Genomic_DNA"/>
</dbReference>
<comment type="subcellular location">
    <subcellularLocation>
        <location evidence="1">Membrane</location>
        <topology evidence="1">Single-pass membrane protein</topology>
    </subcellularLocation>
</comment>
<feature type="region of interest" description="Disordered" evidence="5">
    <location>
        <begin position="49"/>
        <end position="75"/>
    </location>
</feature>
<dbReference type="Pfam" id="PF03168">
    <property type="entry name" value="LEA_2"/>
    <property type="match status" value="1"/>
</dbReference>
<dbReference type="OMA" id="KNDIRIQ"/>
<reference evidence="8" key="1">
    <citation type="submission" date="2021-03" db="EMBL/GenBank/DDBJ databases">
        <authorList>
            <consortium name="Genoscope - CEA"/>
            <person name="William W."/>
        </authorList>
    </citation>
    <scope>NUCLEOTIDE SEQUENCE</scope>
    <source>
        <strain evidence="8">Doubled-haploid Pahang</strain>
    </source>
</reference>
<protein>
    <submittedName>
        <fullName evidence="8">(wild Malaysian banana) hypothetical protein</fullName>
    </submittedName>
</protein>
<name>A0A804HSP9_MUSAM</name>
<dbReference type="GO" id="GO:0098542">
    <property type="term" value="P:defense response to other organism"/>
    <property type="evidence" value="ECO:0007669"/>
    <property type="project" value="InterPro"/>
</dbReference>
<feature type="compositionally biased region" description="Polar residues" evidence="5">
    <location>
        <begin position="57"/>
        <end position="72"/>
    </location>
</feature>
<feature type="domain" description="Late embryogenesis abundant protein LEA-2 subgroup" evidence="7">
    <location>
        <begin position="143"/>
        <end position="246"/>
    </location>
</feature>
<evidence type="ECO:0000256" key="2">
    <source>
        <dbReference type="ARBA" id="ARBA00022692"/>
    </source>
</evidence>
<evidence type="ECO:0000313" key="9">
    <source>
        <dbReference type="EnsemblPlants" id="Ma01_p10990.1"/>
    </source>
</evidence>
<evidence type="ECO:0000313" key="8">
    <source>
        <dbReference type="EMBL" id="CAG1859184.1"/>
    </source>
</evidence>
<dbReference type="Gramene" id="Ma01_t10990.1">
    <property type="protein sequence ID" value="Ma01_p10990.1"/>
    <property type="gene ID" value="Ma01_g10990"/>
</dbReference>
<accession>A0A804HSP9</accession>
<dbReference type="InterPro" id="IPR044839">
    <property type="entry name" value="NDR1-like"/>
</dbReference>
<keyword evidence="4 6" id="KW-0472">Membrane</keyword>
<dbReference type="GO" id="GO:0016020">
    <property type="term" value="C:membrane"/>
    <property type="evidence" value="ECO:0007669"/>
    <property type="project" value="UniProtKB-SubCell"/>
</dbReference>
<feature type="transmembrane region" description="Helical" evidence="6">
    <location>
        <begin position="85"/>
        <end position="111"/>
    </location>
</feature>
<evidence type="ECO:0000256" key="5">
    <source>
        <dbReference type="SAM" id="MobiDB-lite"/>
    </source>
</evidence>
<sequence>MNEAKSSLETHEAFSRQTSLHNPSSLHAVDFILGLEMAEPHRIHPAAVDVESPLPSPSQAAKSGENDQQQPKSSRRRRRSRCCRCLCCTALTLVVLIIAIGATVGILYLVFRPKIPKYSVDRLTLSNFTVDDDTTISATFNLTVTARNPNRRIGIYYGHGSHLSAWYNGTRLCTGAFPVFYQGHRNTTVVSLLLAGETQLGSGLLQELQQQQQQTGTVLLDFRGSVPVRVKLGRLKLPKVSFKVRCNIVVNSLSSSNSISLRSSHCKFKLKL</sequence>